<protein>
    <recommendedName>
        <fullName evidence="3">Phosphoglycerate mutase family protein</fullName>
    </recommendedName>
</protein>
<accession>A0A8H6AAX2</accession>
<dbReference type="EMBL" id="SPNV01000061">
    <property type="protein sequence ID" value="KAF5862970.1"/>
    <property type="molecule type" value="Genomic_DNA"/>
</dbReference>
<dbReference type="InterPro" id="IPR029033">
    <property type="entry name" value="His_PPase_superfam"/>
</dbReference>
<proteinExistence type="predicted"/>
<evidence type="ECO:0000313" key="2">
    <source>
        <dbReference type="Proteomes" id="UP000541154"/>
    </source>
</evidence>
<dbReference type="AlphaFoldDB" id="A0A8H6AAX2"/>
<dbReference type="InterPro" id="IPR036188">
    <property type="entry name" value="FAD/NAD-bd_sf"/>
</dbReference>
<evidence type="ECO:0008006" key="3">
    <source>
        <dbReference type="Google" id="ProtNLM"/>
    </source>
</evidence>
<dbReference type="InterPro" id="IPR051710">
    <property type="entry name" value="Phosphatase_SH3-domain"/>
</dbReference>
<reference evidence="1 2" key="1">
    <citation type="submission" date="2019-04" db="EMBL/GenBank/DDBJ databases">
        <title>Aspergillus burnettii sp. nov., novel species from soil in southeast Queensland.</title>
        <authorList>
            <person name="Gilchrist C.L.M."/>
            <person name="Pitt J.I."/>
            <person name="Lange L."/>
            <person name="Lacey H.J."/>
            <person name="Vuong D."/>
            <person name="Midgley D.J."/>
            <person name="Greenfield P."/>
            <person name="Bradbury M."/>
            <person name="Lacey E."/>
            <person name="Busk P.K."/>
            <person name="Pilgaard B."/>
            <person name="Chooi Y.H."/>
            <person name="Piggott A.M."/>
        </authorList>
    </citation>
    <scope>NUCLEOTIDE SEQUENCE [LARGE SCALE GENOMIC DNA]</scope>
    <source>
        <strain evidence="1 2">FRR 5400</strain>
    </source>
</reference>
<organism evidence="1 2">
    <name type="scientific">Petromyces alliaceus</name>
    <name type="common">Aspergillus alliaceus</name>
    <dbReference type="NCBI Taxonomy" id="209559"/>
    <lineage>
        <taxon>Eukaryota</taxon>
        <taxon>Fungi</taxon>
        <taxon>Dikarya</taxon>
        <taxon>Ascomycota</taxon>
        <taxon>Pezizomycotina</taxon>
        <taxon>Eurotiomycetes</taxon>
        <taxon>Eurotiomycetidae</taxon>
        <taxon>Eurotiales</taxon>
        <taxon>Aspergillaceae</taxon>
        <taxon>Aspergillus</taxon>
        <taxon>Aspergillus subgen. Circumdati</taxon>
    </lineage>
</organism>
<dbReference type="Gene3D" id="3.40.50.1240">
    <property type="entry name" value="Phosphoglycerate mutase-like"/>
    <property type="match status" value="1"/>
</dbReference>
<dbReference type="FunFam" id="3.40.50.1240:FF:000074">
    <property type="entry name" value="Phosphoglycerate mutase family protein"/>
    <property type="match status" value="1"/>
</dbReference>
<evidence type="ECO:0000313" key="1">
    <source>
        <dbReference type="EMBL" id="KAF5862970.1"/>
    </source>
</evidence>
<dbReference type="Proteomes" id="UP000541154">
    <property type="component" value="Unassembled WGS sequence"/>
</dbReference>
<keyword evidence="2" id="KW-1185">Reference proteome</keyword>
<dbReference type="InterPro" id="IPR013078">
    <property type="entry name" value="His_Pase_superF_clade-1"/>
</dbReference>
<dbReference type="PANTHER" id="PTHR16469">
    <property type="entry name" value="UBIQUITIN-ASSOCIATED AND SH3 DOMAIN-CONTAINING BA-RELATED"/>
    <property type="match status" value="1"/>
</dbReference>
<gene>
    <name evidence="1" type="ORF">ETB97_010902</name>
</gene>
<sequence>MVASGHHTIPYIPAIDSLEVWSRVPERFEDSKPWRARDKASKLAVPSTQRVILVGNNDSAADLVDELHGIVQEPLYISQRKPIDFFHNAGHLPNVVQKSATTRISSEYYGTVEFADGSRIRGFDKIIFAIRYKLSYPFLPFEAVTASNRLAGSCQQIFRIGDPSLTVTGQDRIPFLRNCHGLILLISSDSRSHHISDSSGSWLEQTGEYKSQFPTPTGNPADPTLTSHGVRQSLELAEHLIRPELSPKPFRIYSSPFYRCLQTIQPSVEALKERHTPTSPSNETGIDQHADLDVRIENGVGEWFGPTSFFDHPSPASPSTLKTHFPTILASDPEANYNPHLFPSTRGETIAQLHDRLATALAGIIADVDAEISALEASQSPSERTSKAILICSHAAPLIAIGRALTGNMPEDSGVEDFNVFTAGLSTFVRRDVKVSVNDGAEQRGLAPGTKVVRPGTNVPVWQGGKGVGGGWDCVVNGDCSFLSGGAERGWHFNGEESFDTGPMAPTSALPTSTQDAFVEWPATKLNLR</sequence>
<name>A0A8H6AAX2_PETAA</name>
<dbReference type="SUPFAM" id="SSF53254">
    <property type="entry name" value="Phosphoglycerate mutase-like"/>
    <property type="match status" value="1"/>
</dbReference>
<dbReference type="PANTHER" id="PTHR16469:SF51">
    <property type="entry name" value="TRANSCRIPTION FACTOR TAU 55 KDA SUBUNIT"/>
    <property type="match status" value="1"/>
</dbReference>
<dbReference type="SUPFAM" id="SSF51905">
    <property type="entry name" value="FAD/NAD(P)-binding domain"/>
    <property type="match status" value="1"/>
</dbReference>
<dbReference type="CDD" id="cd07067">
    <property type="entry name" value="HP_PGM_like"/>
    <property type="match status" value="1"/>
</dbReference>
<dbReference type="Gene3D" id="3.50.50.60">
    <property type="entry name" value="FAD/NAD(P)-binding domain"/>
    <property type="match status" value="2"/>
</dbReference>
<comment type="caution">
    <text evidence="1">The sequence shown here is derived from an EMBL/GenBank/DDBJ whole genome shotgun (WGS) entry which is preliminary data.</text>
</comment>